<sequence length="608" mass="70600">MDFPVSIPWETLDPEILQKAINSGSNYRTYCDEKSWDISFEIEFLEKEEIIFLLLVEHGRRKGGTSVQKTNERTEISKYTKEEQAKMVNDFNQKLDTYEAWNSLFVGPTTSMFGNHVYESYMDYMYSWDHLDDRIFLSNYYERQLYSMQSDTHVTVKSNQEGYDSIYELAQAKVTDHTLEGICWNFFPKLLFSKGDLAGAPYHDVYHRLEILTDTEYLLVPALLSLKEKYEITAVAGNLDCPQMHSHTMTLKAAVQQAIFKNIFENLFPENGFLLQKAPKKMLLSAQKQAEEFSVASINARKYPELLMQAAAKENFHCTAFQILQFSNNPYLSSFDKIDLFRRCMAISNQSEEPGIWKETYQNLLRVMICKITLEESQFSDPESIKELQDFTEHQQEKLEQEMQLKIPKEKTAEILLMNELKCMLACISVVTAEKIQGHKCTELAEKSWRLAESIEYIWNAEILNPQIRETVSKAFIRICIGCGSMYLQNVQEEHINPEQIQEAAEEISLLLYHYSDLLLPEEMPVYQIPIYQTLQIANMRLERKENALYYAQKGVVLCDLFSAGQNAQLNGLIQDSKNMFQQYINQNVPAASRPAKKKGLFSRLFQR</sequence>
<gene>
    <name evidence="1" type="ORF">ERS852498_02358</name>
</gene>
<dbReference type="Proteomes" id="UP000095709">
    <property type="component" value="Unassembled WGS sequence"/>
</dbReference>
<name>A0A174PMY8_9FIRM</name>
<proteinExistence type="predicted"/>
<evidence type="ECO:0000313" key="2">
    <source>
        <dbReference type="Proteomes" id="UP000095709"/>
    </source>
</evidence>
<protein>
    <submittedName>
        <fullName evidence="1">Uncharacterized protein</fullName>
    </submittedName>
</protein>
<dbReference type="AlphaFoldDB" id="A0A174PMY8"/>
<evidence type="ECO:0000313" key="1">
    <source>
        <dbReference type="EMBL" id="CUP60028.1"/>
    </source>
</evidence>
<accession>A0A174PMY8</accession>
<dbReference type="RefSeq" id="WP_055267246.1">
    <property type="nucleotide sequence ID" value="NZ_DAWEMV010000008.1"/>
</dbReference>
<reference evidence="1 2" key="1">
    <citation type="submission" date="2015-09" db="EMBL/GenBank/DDBJ databases">
        <authorList>
            <consortium name="Pathogen Informatics"/>
        </authorList>
    </citation>
    <scope>NUCLEOTIDE SEQUENCE [LARGE SCALE GENOMIC DNA]</scope>
    <source>
        <strain evidence="1 2">2789STDY5834885</strain>
    </source>
</reference>
<dbReference type="EMBL" id="CZAL01000012">
    <property type="protein sequence ID" value="CUP60028.1"/>
    <property type="molecule type" value="Genomic_DNA"/>
</dbReference>
<organism evidence="1 2">
    <name type="scientific">Fusicatenibacter saccharivorans</name>
    <dbReference type="NCBI Taxonomy" id="1150298"/>
    <lineage>
        <taxon>Bacteria</taxon>
        <taxon>Bacillati</taxon>
        <taxon>Bacillota</taxon>
        <taxon>Clostridia</taxon>
        <taxon>Lachnospirales</taxon>
        <taxon>Lachnospiraceae</taxon>
        <taxon>Fusicatenibacter</taxon>
    </lineage>
</organism>